<dbReference type="InterPro" id="IPR022064">
    <property type="entry name" value="DUF3619"/>
</dbReference>
<keyword evidence="1" id="KW-0472">Membrane</keyword>
<organism evidence="2 3">
    <name type="scientific">Methylobacillus rhizosphaerae</name>
    <dbReference type="NCBI Taxonomy" id="551994"/>
    <lineage>
        <taxon>Bacteria</taxon>
        <taxon>Pseudomonadati</taxon>
        <taxon>Pseudomonadota</taxon>
        <taxon>Betaproteobacteria</taxon>
        <taxon>Nitrosomonadales</taxon>
        <taxon>Methylophilaceae</taxon>
        <taxon>Methylobacillus</taxon>
    </lineage>
</organism>
<proteinExistence type="predicted"/>
<keyword evidence="1" id="KW-0812">Transmembrane</keyword>
<keyword evidence="1" id="KW-1133">Transmembrane helix</keyword>
<dbReference type="OrthoDB" id="8562153at2"/>
<accession>A0A238Z575</accession>
<reference evidence="3" key="1">
    <citation type="submission" date="2017-06" db="EMBL/GenBank/DDBJ databases">
        <authorList>
            <person name="Varghese N."/>
            <person name="Submissions S."/>
        </authorList>
    </citation>
    <scope>NUCLEOTIDE SEQUENCE [LARGE SCALE GENOMIC DNA]</scope>
    <source>
        <strain evidence="3">Ca-68</strain>
    </source>
</reference>
<keyword evidence="3" id="KW-1185">Reference proteome</keyword>
<dbReference type="Pfam" id="PF12279">
    <property type="entry name" value="DUF3619"/>
    <property type="match status" value="1"/>
</dbReference>
<protein>
    <recommendedName>
        <fullName evidence="4">DUF3619 family protein</fullName>
    </recommendedName>
</protein>
<dbReference type="EMBL" id="FZOA01000004">
    <property type="protein sequence ID" value="SNR78605.1"/>
    <property type="molecule type" value="Genomic_DNA"/>
</dbReference>
<evidence type="ECO:0000256" key="1">
    <source>
        <dbReference type="SAM" id="Phobius"/>
    </source>
</evidence>
<dbReference type="AlphaFoldDB" id="A0A238Z575"/>
<evidence type="ECO:0008006" key="4">
    <source>
        <dbReference type="Google" id="ProtNLM"/>
    </source>
</evidence>
<gene>
    <name evidence="2" type="ORF">SAMN05192560_1063</name>
</gene>
<feature type="transmembrane region" description="Helical" evidence="1">
    <location>
        <begin position="64"/>
        <end position="85"/>
    </location>
</feature>
<evidence type="ECO:0000313" key="2">
    <source>
        <dbReference type="EMBL" id="SNR78605.1"/>
    </source>
</evidence>
<dbReference type="RefSeq" id="WP_089375193.1">
    <property type="nucleotide sequence ID" value="NZ_FZOA01000004.1"/>
</dbReference>
<evidence type="ECO:0000313" key="3">
    <source>
        <dbReference type="Proteomes" id="UP000198305"/>
    </source>
</evidence>
<name>A0A238Z575_9PROT</name>
<dbReference type="Proteomes" id="UP000198305">
    <property type="component" value="Unassembled WGS sequence"/>
</dbReference>
<sequence length="116" mass="12869">MNQEQQIAKMVVRILDDNKENLAPEVKDRLAAARRQAVAAAIESHAHVPVGWTSIALRQRTRSAAILLGAVLLTFIVTQQLTGYVQGEHGDAFLLASELPPEAYLDQGFYSWLEQQ</sequence>